<dbReference type="Proteomes" id="UP000182517">
    <property type="component" value="Chromosome"/>
</dbReference>
<feature type="transmembrane region" description="Helical" evidence="1">
    <location>
        <begin position="438"/>
        <end position="458"/>
    </location>
</feature>
<name>A0A1L3GNH0_9BACT</name>
<keyword evidence="1" id="KW-1133">Transmembrane helix</keyword>
<dbReference type="OrthoDB" id="5386379at2"/>
<dbReference type="EMBL" id="CP015519">
    <property type="protein sequence ID" value="APG27479.1"/>
    <property type="molecule type" value="Genomic_DNA"/>
</dbReference>
<evidence type="ECO:0000256" key="1">
    <source>
        <dbReference type="SAM" id="Phobius"/>
    </source>
</evidence>
<reference evidence="2 3" key="1">
    <citation type="journal article" date="2017" name="Genome Announc.">
        <title>Complete Genome Sequences of Two Acetylene-Fermenting Pelobacter acetylenicus Strains.</title>
        <authorList>
            <person name="Sutton J.M."/>
            <person name="Baesman S.M."/>
            <person name="Fierst J.L."/>
            <person name="Poret-Peterson A.T."/>
            <person name="Oremland R.S."/>
            <person name="Dunlap D.S."/>
            <person name="Akob D.M."/>
        </authorList>
    </citation>
    <scope>NUCLEOTIDE SEQUENCE [LARGE SCALE GENOMIC DNA]</scope>
    <source>
        <strain evidence="2 3">SFB93</strain>
    </source>
</reference>
<dbReference type="STRING" id="1842532.A7E78_06265"/>
<accession>A0A1L3GNH0</accession>
<evidence type="ECO:0000313" key="2">
    <source>
        <dbReference type="EMBL" id="APG27479.1"/>
    </source>
</evidence>
<dbReference type="KEGG" id="pef:A7E78_06265"/>
<proteinExistence type="predicted"/>
<organism evidence="2 3">
    <name type="scientific">Syntrophotalea acetylenivorans</name>
    <dbReference type="NCBI Taxonomy" id="1842532"/>
    <lineage>
        <taxon>Bacteria</taxon>
        <taxon>Pseudomonadati</taxon>
        <taxon>Thermodesulfobacteriota</taxon>
        <taxon>Desulfuromonadia</taxon>
        <taxon>Desulfuromonadales</taxon>
        <taxon>Syntrophotaleaceae</taxon>
        <taxon>Syntrophotalea</taxon>
    </lineage>
</organism>
<sequence length="590" mass="64757">MKFYSPDTVKQHLAYFMPASLLIQVLIILLLFVAPALATEILLDQAATPQRVSAEALPAPDAVSSAPHLSSLETERIACFDRLWSSYQEDVWFYGENEQRIVPESSLEWLVVRLLGTPGQVDALPTAVTDSFPTGTLESPSPSLESFNAGYGEYFSHFLRDPELGAAMTAYRLRRDMPREVFQTLMARLQQDPQVMYAHPAWKISDQLYAPLEGIEVTWKTSASNQQRNALLQAVGAVAADTGSVANRQRVTIVPCQQSVWQAANLLAEDIHVAQARPLLMPLVPPVSVEFSLGMNGAMPGTPLPFTFKIRFTDKVKIDSSTIANLNLKPRGIFHNLFDIRYDVPLSAVDVNRSPICITGQMKIYATGDYNLPEIPVYFSDKGAPKTKIQVIKTAAVPVRIASIIPETQQNFDLLVGQPDPIPMMNTSAATRAKHRNVLLMLAGVFLIGLAGATLALLKRSRRQQAVQPENHALVHKQAAASEAILVVQQHPGLREIATLGISLKNYLAELVGLDENRRGGSHTAFFRRIEEMLPSASRASAAEVLSIIDHVLARGDQTAVPATLPGQAARLIDELRASDETAPDLFEKH</sequence>
<protein>
    <submittedName>
        <fullName evidence="2">Uncharacterized protein</fullName>
    </submittedName>
</protein>
<keyword evidence="1" id="KW-0472">Membrane</keyword>
<dbReference type="AlphaFoldDB" id="A0A1L3GNH0"/>
<dbReference type="RefSeq" id="WP_072283445.1">
    <property type="nucleotide sequence ID" value="NZ_CP015519.1"/>
</dbReference>
<evidence type="ECO:0000313" key="3">
    <source>
        <dbReference type="Proteomes" id="UP000182517"/>
    </source>
</evidence>
<keyword evidence="3" id="KW-1185">Reference proteome</keyword>
<gene>
    <name evidence="2" type="ORF">A7E78_06265</name>
</gene>
<keyword evidence="1" id="KW-0812">Transmembrane</keyword>